<dbReference type="SMART" id="SM00862">
    <property type="entry name" value="Trans_reg_C"/>
    <property type="match status" value="1"/>
</dbReference>
<dbReference type="InterPro" id="IPR016032">
    <property type="entry name" value="Sig_transdc_resp-reg_C-effctor"/>
</dbReference>
<dbReference type="CDD" id="cd00383">
    <property type="entry name" value="trans_reg_C"/>
    <property type="match status" value="1"/>
</dbReference>
<dbReference type="PANTHER" id="PTHR48111:SF67">
    <property type="entry name" value="TRANSCRIPTIONAL REGULATORY PROTEIN TCTD"/>
    <property type="match status" value="1"/>
</dbReference>
<evidence type="ECO:0000256" key="3">
    <source>
        <dbReference type="ARBA" id="ARBA00023163"/>
    </source>
</evidence>
<dbReference type="InterPro" id="IPR011006">
    <property type="entry name" value="CheY-like_superfamily"/>
</dbReference>
<dbReference type="GO" id="GO:0032993">
    <property type="term" value="C:protein-DNA complex"/>
    <property type="evidence" value="ECO:0007669"/>
    <property type="project" value="TreeGrafter"/>
</dbReference>
<evidence type="ECO:0000256" key="4">
    <source>
        <dbReference type="PROSITE-ProRule" id="PRU00169"/>
    </source>
</evidence>
<dbReference type="PROSITE" id="PS51755">
    <property type="entry name" value="OMPR_PHOB"/>
    <property type="match status" value="1"/>
</dbReference>
<dbReference type="GO" id="GO:0006355">
    <property type="term" value="P:regulation of DNA-templated transcription"/>
    <property type="evidence" value="ECO:0007669"/>
    <property type="project" value="InterPro"/>
</dbReference>
<evidence type="ECO:0000256" key="5">
    <source>
        <dbReference type="PROSITE-ProRule" id="PRU01091"/>
    </source>
</evidence>
<dbReference type="PANTHER" id="PTHR48111">
    <property type="entry name" value="REGULATOR OF RPOS"/>
    <property type="match status" value="1"/>
</dbReference>
<dbReference type="InterPro" id="IPR036388">
    <property type="entry name" value="WH-like_DNA-bd_sf"/>
</dbReference>
<evidence type="ECO:0000313" key="8">
    <source>
        <dbReference type="EMBL" id="GAC22239.1"/>
    </source>
</evidence>
<evidence type="ECO:0000259" key="6">
    <source>
        <dbReference type="PROSITE" id="PS50110"/>
    </source>
</evidence>
<keyword evidence="4" id="KW-0597">Phosphoprotein</keyword>
<organism evidence="8 9">
    <name type="scientific">Paraglaciecola arctica BSs20135</name>
    <dbReference type="NCBI Taxonomy" id="493475"/>
    <lineage>
        <taxon>Bacteria</taxon>
        <taxon>Pseudomonadati</taxon>
        <taxon>Pseudomonadota</taxon>
        <taxon>Gammaproteobacteria</taxon>
        <taxon>Alteromonadales</taxon>
        <taxon>Alteromonadaceae</taxon>
        <taxon>Paraglaciecola</taxon>
    </lineage>
</organism>
<dbReference type="Pfam" id="PF00486">
    <property type="entry name" value="Trans_reg_C"/>
    <property type="match status" value="1"/>
</dbReference>
<dbReference type="RefSeq" id="WP_007625917.1">
    <property type="nucleotide sequence ID" value="NZ_BAEO01000070.1"/>
</dbReference>
<dbReference type="SUPFAM" id="SSF52172">
    <property type="entry name" value="CheY-like"/>
    <property type="match status" value="1"/>
</dbReference>
<dbReference type="Proteomes" id="UP000006327">
    <property type="component" value="Unassembled WGS sequence"/>
</dbReference>
<keyword evidence="1" id="KW-0805">Transcription regulation</keyword>
<dbReference type="GO" id="GO:0005829">
    <property type="term" value="C:cytosol"/>
    <property type="evidence" value="ECO:0007669"/>
    <property type="project" value="TreeGrafter"/>
</dbReference>
<proteinExistence type="predicted"/>
<keyword evidence="3" id="KW-0804">Transcription</keyword>
<accession>K6XNL4</accession>
<dbReference type="GO" id="GO:0000156">
    <property type="term" value="F:phosphorelay response regulator activity"/>
    <property type="evidence" value="ECO:0007669"/>
    <property type="project" value="TreeGrafter"/>
</dbReference>
<feature type="domain" description="Response regulatory" evidence="6">
    <location>
        <begin position="8"/>
        <end position="121"/>
    </location>
</feature>
<reference evidence="8 9" key="1">
    <citation type="journal article" date="2017" name="Antonie Van Leeuwenhoek">
        <title>Rhizobium rhizosphaerae sp. nov., a novel species isolated from rice rhizosphere.</title>
        <authorList>
            <person name="Zhao J.J."/>
            <person name="Zhang J."/>
            <person name="Zhang R.J."/>
            <person name="Zhang C.W."/>
            <person name="Yin H.Q."/>
            <person name="Zhang X.X."/>
        </authorList>
    </citation>
    <scope>NUCLEOTIDE SEQUENCE [LARGE SCALE GENOMIC DNA]</scope>
    <source>
        <strain evidence="8 9">BSs20135</strain>
    </source>
</reference>
<evidence type="ECO:0000259" key="7">
    <source>
        <dbReference type="PROSITE" id="PS51755"/>
    </source>
</evidence>
<dbReference type="SUPFAM" id="SSF46894">
    <property type="entry name" value="C-terminal effector domain of the bipartite response regulators"/>
    <property type="match status" value="1"/>
</dbReference>
<dbReference type="AlphaFoldDB" id="K6XNL4"/>
<evidence type="ECO:0000256" key="2">
    <source>
        <dbReference type="ARBA" id="ARBA00023125"/>
    </source>
</evidence>
<dbReference type="eggNOG" id="COG0745">
    <property type="taxonomic scope" value="Bacteria"/>
</dbReference>
<comment type="caution">
    <text evidence="8">The sequence shown here is derived from an EMBL/GenBank/DDBJ whole genome shotgun (WGS) entry which is preliminary data.</text>
</comment>
<dbReference type="Gene3D" id="3.40.50.2300">
    <property type="match status" value="1"/>
</dbReference>
<dbReference type="Pfam" id="PF00072">
    <property type="entry name" value="Response_reg"/>
    <property type="match status" value="1"/>
</dbReference>
<dbReference type="Gene3D" id="6.10.250.690">
    <property type="match status" value="1"/>
</dbReference>
<dbReference type="Gene3D" id="1.10.10.10">
    <property type="entry name" value="Winged helix-like DNA-binding domain superfamily/Winged helix DNA-binding domain"/>
    <property type="match status" value="1"/>
</dbReference>
<dbReference type="InterPro" id="IPR001867">
    <property type="entry name" value="OmpR/PhoB-type_DNA-bd"/>
</dbReference>
<dbReference type="SMART" id="SM00448">
    <property type="entry name" value="REC"/>
    <property type="match status" value="1"/>
</dbReference>
<keyword evidence="9" id="KW-1185">Reference proteome</keyword>
<gene>
    <name evidence="8" type="ORF">GARC_5304</name>
</gene>
<name>K6XNL4_9ALTE</name>
<keyword evidence="2 5" id="KW-0238">DNA-binding</keyword>
<evidence type="ECO:0000313" key="9">
    <source>
        <dbReference type="Proteomes" id="UP000006327"/>
    </source>
</evidence>
<protein>
    <submittedName>
        <fullName evidence="8">Uncharacterized protein</fullName>
    </submittedName>
</protein>
<evidence type="ECO:0000256" key="1">
    <source>
        <dbReference type="ARBA" id="ARBA00023015"/>
    </source>
</evidence>
<feature type="modified residue" description="4-aspartylphosphate" evidence="4">
    <location>
        <position position="57"/>
    </location>
</feature>
<feature type="DNA-binding region" description="OmpR/PhoB-type" evidence="5">
    <location>
        <begin position="135"/>
        <end position="234"/>
    </location>
</feature>
<dbReference type="GO" id="GO:0000976">
    <property type="term" value="F:transcription cis-regulatory region binding"/>
    <property type="evidence" value="ECO:0007669"/>
    <property type="project" value="TreeGrafter"/>
</dbReference>
<dbReference type="OrthoDB" id="5887010at2"/>
<dbReference type="InterPro" id="IPR001789">
    <property type="entry name" value="Sig_transdc_resp-reg_receiver"/>
</dbReference>
<dbReference type="PROSITE" id="PS50110">
    <property type="entry name" value="RESPONSE_REGULATORY"/>
    <property type="match status" value="1"/>
</dbReference>
<feature type="domain" description="OmpR/PhoB-type" evidence="7">
    <location>
        <begin position="135"/>
        <end position="234"/>
    </location>
</feature>
<sequence>MTKQPVFHVTLVEDDPLLRVSLRNFFVGQGFVVNDFETAESAFEFIQTNDTNVLVCDIVLPKQSGYQLFEKLSSKPHLGKIFISGKSEVEDRIKGLRLGADDYLCKPIDQTELLLRTKALLARLNYNSLDCKEESSELKLLDFSINIETRMITGTLSEIELGIVEFDLLAYLIAHHGKICNRKNISNILPPNERDIEGRSLDNLVARVRKKLAVIGSNSNHIVTFRSKGYMLKMSIH</sequence>
<dbReference type="STRING" id="493475.GARC_5304"/>
<dbReference type="EMBL" id="BAEO01000070">
    <property type="protein sequence ID" value="GAC22239.1"/>
    <property type="molecule type" value="Genomic_DNA"/>
</dbReference>
<dbReference type="InterPro" id="IPR039420">
    <property type="entry name" value="WalR-like"/>
</dbReference>